<evidence type="ECO:0000313" key="2">
    <source>
        <dbReference type="EMBL" id="KAK7548864.1"/>
    </source>
</evidence>
<accession>A0ABR1MIF2</accession>
<feature type="chain" id="PRO_5045397822" description="Secreted protein" evidence="1">
    <location>
        <begin position="21"/>
        <end position="193"/>
    </location>
</feature>
<feature type="signal peptide" evidence="1">
    <location>
        <begin position="1"/>
        <end position="20"/>
    </location>
</feature>
<proteinExistence type="predicted"/>
<evidence type="ECO:0000313" key="3">
    <source>
        <dbReference type="Proteomes" id="UP001365128"/>
    </source>
</evidence>
<evidence type="ECO:0000256" key="1">
    <source>
        <dbReference type="SAM" id="SignalP"/>
    </source>
</evidence>
<sequence>MVLSPSARAGLMCSCIHALALCPSCPITAGSGPSHPHEKKIFFRRDCPRSLVSQTDALGLPRAIFLLYLSIPQIFSAPAKIRSSHWSLAPVWLCTCFEQSLWPFYIASTVLFARVACQLSMTAVSIAVVVVSRVDDQGFPIRASKTVSMLSASVLFVGSMAEASLDSNMSRVPGFEVCHKDAKLRPLLRKRAV</sequence>
<comment type="caution">
    <text evidence="2">The sequence shown here is derived from an EMBL/GenBank/DDBJ whole genome shotgun (WGS) entry which is preliminary data.</text>
</comment>
<reference evidence="2 3" key="1">
    <citation type="submission" date="2024-04" db="EMBL/GenBank/DDBJ databases">
        <title>Phyllosticta paracitricarpa is synonymous to the EU quarantine fungus P. citricarpa based on phylogenomic analyses.</title>
        <authorList>
            <consortium name="Lawrence Berkeley National Laboratory"/>
            <person name="Van Ingen-Buijs V.A."/>
            <person name="Van Westerhoven A.C."/>
            <person name="Haridas S."/>
            <person name="Skiadas P."/>
            <person name="Martin F."/>
            <person name="Groenewald J.Z."/>
            <person name="Crous P.W."/>
            <person name="Seidl M.F."/>
        </authorList>
    </citation>
    <scope>NUCLEOTIDE SEQUENCE [LARGE SCALE GENOMIC DNA]</scope>
    <source>
        <strain evidence="2 3">CBS 122670</strain>
    </source>
</reference>
<name>A0ABR1MIF2_9PEZI</name>
<evidence type="ECO:0008006" key="4">
    <source>
        <dbReference type="Google" id="ProtNLM"/>
    </source>
</evidence>
<keyword evidence="3" id="KW-1185">Reference proteome</keyword>
<dbReference type="EMBL" id="JBBPDW010000010">
    <property type="protein sequence ID" value="KAK7548864.1"/>
    <property type="molecule type" value="Genomic_DNA"/>
</dbReference>
<protein>
    <recommendedName>
        <fullName evidence="4">Secreted protein</fullName>
    </recommendedName>
</protein>
<organism evidence="2 3">
    <name type="scientific">Phyllosticta citricarpa</name>
    <dbReference type="NCBI Taxonomy" id="55181"/>
    <lineage>
        <taxon>Eukaryota</taxon>
        <taxon>Fungi</taxon>
        <taxon>Dikarya</taxon>
        <taxon>Ascomycota</taxon>
        <taxon>Pezizomycotina</taxon>
        <taxon>Dothideomycetes</taxon>
        <taxon>Dothideomycetes incertae sedis</taxon>
        <taxon>Botryosphaeriales</taxon>
        <taxon>Phyllostictaceae</taxon>
        <taxon>Phyllosticta</taxon>
    </lineage>
</organism>
<keyword evidence="1" id="KW-0732">Signal</keyword>
<gene>
    <name evidence="2" type="ORF">IWX46DRAFT_597124</name>
</gene>
<dbReference type="Proteomes" id="UP001365128">
    <property type="component" value="Unassembled WGS sequence"/>
</dbReference>